<dbReference type="EMBL" id="CP000766">
    <property type="protein sequence ID" value="ABY72143.1"/>
    <property type="molecule type" value="Genomic_DNA"/>
</dbReference>
<sequence length="71" mass="8040">MDVISLQKQGLCRTASKTYSMSFHVALFRGYRIIIANGRIELGNPEKIIKKFCKSKCLLGCFVNCYMVSSQ</sequence>
<protein>
    <submittedName>
        <fullName evidence="1">Uncharacterized protein</fullName>
    </submittedName>
</protein>
<dbReference type="HOGENOM" id="CLU_2737484_0_0_5"/>
<accession>B0BWB7</accession>
<gene>
    <name evidence="1" type="ordered locus">RrIowa_0231</name>
</gene>
<keyword evidence="2" id="KW-1185">Reference proteome</keyword>
<organism evidence="1 2">
    <name type="scientific">Rickettsia rickettsii (strain Iowa)</name>
    <dbReference type="NCBI Taxonomy" id="452659"/>
    <lineage>
        <taxon>Bacteria</taxon>
        <taxon>Pseudomonadati</taxon>
        <taxon>Pseudomonadota</taxon>
        <taxon>Alphaproteobacteria</taxon>
        <taxon>Rickettsiales</taxon>
        <taxon>Rickettsiaceae</taxon>
        <taxon>Rickettsieae</taxon>
        <taxon>Rickettsia</taxon>
        <taxon>spotted fever group</taxon>
    </lineage>
</organism>
<dbReference type="Proteomes" id="UP000000796">
    <property type="component" value="Chromosome"/>
</dbReference>
<evidence type="ECO:0000313" key="2">
    <source>
        <dbReference type="Proteomes" id="UP000000796"/>
    </source>
</evidence>
<evidence type="ECO:0000313" key="1">
    <source>
        <dbReference type="EMBL" id="ABY72143.1"/>
    </source>
</evidence>
<name>B0BWB7_RICRO</name>
<reference evidence="1 2" key="1">
    <citation type="journal article" date="2008" name="Infect. Immun.">
        <title>Genomic comparison of virulent Rickettsia rickettsii Sheila Smith and avirulent Rickettsia rickettsii Iowa.</title>
        <authorList>
            <person name="Ellison D.W."/>
            <person name="Clark T.R."/>
            <person name="Sturdevant D.E."/>
            <person name="Virtaneva K."/>
            <person name="Porcella S.F."/>
            <person name="Hackstadt T."/>
        </authorList>
    </citation>
    <scope>NUCLEOTIDE SEQUENCE [LARGE SCALE GENOMIC DNA]</scope>
    <source>
        <strain evidence="1 2">Iowa</strain>
    </source>
</reference>
<dbReference type="AlphaFoldDB" id="B0BWB7"/>
<reference evidence="1 2" key="2">
    <citation type="journal article" date="2015" name="Infect. Immun.">
        <title>Comparative genome sequencing of Rickettsia rickettsii strains that differ in virulence.</title>
        <authorList>
            <person name="Clark T.R."/>
            <person name="Noriea N.F."/>
            <person name="Bublitz D.C."/>
            <person name="Ellison D.W."/>
            <person name="Martens C."/>
            <person name="Lutter E.I."/>
            <person name="Hackstadt T."/>
        </authorList>
    </citation>
    <scope>NUCLEOTIDE SEQUENCE [LARGE SCALE GENOMIC DNA]</scope>
    <source>
        <strain evidence="1 2">Iowa</strain>
    </source>
</reference>
<dbReference type="KEGG" id="rrj:RrIowa_0231"/>
<proteinExistence type="predicted"/>